<dbReference type="InterPro" id="IPR050706">
    <property type="entry name" value="Cyclic-di-GMP_PDE-like"/>
</dbReference>
<keyword evidence="1" id="KW-0597">Phosphoprotein</keyword>
<dbReference type="Gene3D" id="3.20.20.450">
    <property type="entry name" value="EAL domain"/>
    <property type="match status" value="1"/>
</dbReference>
<dbReference type="EMBL" id="JABCSC020000002">
    <property type="protein sequence ID" value="NSL55501.1"/>
    <property type="molecule type" value="Genomic_DNA"/>
</dbReference>
<sequence length="413" mass="45069">MRNGLPRPIKLYGALVVDDSSVQRMNAVDLLQSAGVPRVLEAADGHAGLDLIRNQTPPPAFLIVDLEMPGMDGIEMLQALANENYRPPFLIVSGQQPNLLSSIETMCQELGLPILGAFSKPLTRIQLQQGLEGFSRMVEVREHPAVDAGLKVSPEVLADALAHQEILPHFQPKLNLVSGKLEGFESLARWTSPHFGPIPPVAFIPVAEAHGLIDDLTRAMFDAVLTRMQQWQAEGFHPHVAVNLSTRSLADRYFCDDLIRRTQSAGIPPDRLILEITESSLMSDLGAGLGALGRLRLKGFRLSMDDYGTGFSTAQQLSRLPLTELKIDRSFVADAPGKPSLRTILASMISMSLDLGLSTLAEGVETVEQLRLLQSLSCQQVQGFLLGRPMPGEAVLPWWQAEEARIVALITGE</sequence>
<evidence type="ECO:0000313" key="5">
    <source>
        <dbReference type="Proteomes" id="UP000778523"/>
    </source>
</evidence>
<protein>
    <submittedName>
        <fullName evidence="4">EAL domain-containing response regulator</fullName>
    </submittedName>
</protein>
<dbReference type="CDD" id="cd01948">
    <property type="entry name" value="EAL"/>
    <property type="match status" value="1"/>
</dbReference>
<keyword evidence="5" id="KW-1185">Reference proteome</keyword>
<dbReference type="Gene3D" id="3.40.50.2300">
    <property type="match status" value="1"/>
</dbReference>
<dbReference type="SUPFAM" id="SSF141868">
    <property type="entry name" value="EAL domain-like"/>
    <property type="match status" value="1"/>
</dbReference>
<comment type="caution">
    <text evidence="4">The sequence shown here is derived from an EMBL/GenBank/DDBJ whole genome shotgun (WGS) entry which is preliminary data.</text>
</comment>
<evidence type="ECO:0000259" key="2">
    <source>
        <dbReference type="PROSITE" id="PS50110"/>
    </source>
</evidence>
<dbReference type="Pfam" id="PF00072">
    <property type="entry name" value="Response_reg"/>
    <property type="match status" value="1"/>
</dbReference>
<dbReference type="PANTHER" id="PTHR33121">
    <property type="entry name" value="CYCLIC DI-GMP PHOSPHODIESTERASE PDEF"/>
    <property type="match status" value="1"/>
</dbReference>
<dbReference type="PROSITE" id="PS50110">
    <property type="entry name" value="RESPONSE_REGULATORY"/>
    <property type="match status" value="1"/>
</dbReference>
<proteinExistence type="predicted"/>
<dbReference type="SMART" id="SM00052">
    <property type="entry name" value="EAL"/>
    <property type="match status" value="1"/>
</dbReference>
<dbReference type="RefSeq" id="WP_170021890.1">
    <property type="nucleotide sequence ID" value="NZ_JABCSC020000002.1"/>
</dbReference>
<dbReference type="InterPro" id="IPR001789">
    <property type="entry name" value="Sig_transdc_resp-reg_receiver"/>
</dbReference>
<feature type="domain" description="Response regulatory" evidence="2">
    <location>
        <begin position="13"/>
        <end position="135"/>
    </location>
</feature>
<organism evidence="4 5">
    <name type="scientific">Uliginosibacterium aquaticum</name>
    <dbReference type="NCBI Taxonomy" id="2731212"/>
    <lineage>
        <taxon>Bacteria</taxon>
        <taxon>Pseudomonadati</taxon>
        <taxon>Pseudomonadota</taxon>
        <taxon>Betaproteobacteria</taxon>
        <taxon>Rhodocyclales</taxon>
        <taxon>Zoogloeaceae</taxon>
        <taxon>Uliginosibacterium</taxon>
    </lineage>
</organism>
<dbReference type="PANTHER" id="PTHR33121:SF79">
    <property type="entry name" value="CYCLIC DI-GMP PHOSPHODIESTERASE PDED-RELATED"/>
    <property type="match status" value="1"/>
</dbReference>
<dbReference type="PROSITE" id="PS50883">
    <property type="entry name" value="EAL"/>
    <property type="match status" value="1"/>
</dbReference>
<dbReference type="SMART" id="SM00448">
    <property type="entry name" value="REC"/>
    <property type="match status" value="1"/>
</dbReference>
<dbReference type="Proteomes" id="UP000778523">
    <property type="component" value="Unassembled WGS sequence"/>
</dbReference>
<dbReference type="Pfam" id="PF00563">
    <property type="entry name" value="EAL"/>
    <property type="match status" value="1"/>
</dbReference>
<accession>A0ABX2IFH6</accession>
<dbReference type="InterPro" id="IPR001633">
    <property type="entry name" value="EAL_dom"/>
</dbReference>
<feature type="modified residue" description="4-aspartylphosphate" evidence="1">
    <location>
        <position position="65"/>
    </location>
</feature>
<evidence type="ECO:0000256" key="1">
    <source>
        <dbReference type="PROSITE-ProRule" id="PRU00169"/>
    </source>
</evidence>
<reference evidence="4 5" key="1">
    <citation type="submission" date="2020-06" db="EMBL/GenBank/DDBJ databases">
        <title>Draft genome of Uliginosibacterium sp. IMCC34675.</title>
        <authorList>
            <person name="Song J."/>
        </authorList>
    </citation>
    <scope>NUCLEOTIDE SEQUENCE [LARGE SCALE GENOMIC DNA]</scope>
    <source>
        <strain evidence="4 5">IMCC34675</strain>
    </source>
</reference>
<dbReference type="InterPro" id="IPR011006">
    <property type="entry name" value="CheY-like_superfamily"/>
</dbReference>
<evidence type="ECO:0000259" key="3">
    <source>
        <dbReference type="PROSITE" id="PS50883"/>
    </source>
</evidence>
<evidence type="ECO:0000313" key="4">
    <source>
        <dbReference type="EMBL" id="NSL55501.1"/>
    </source>
</evidence>
<gene>
    <name evidence="4" type="ORF">HJ583_010735</name>
</gene>
<name>A0ABX2IFH6_9RHOO</name>
<feature type="domain" description="EAL" evidence="3">
    <location>
        <begin position="150"/>
        <end position="403"/>
    </location>
</feature>
<dbReference type="InterPro" id="IPR035919">
    <property type="entry name" value="EAL_sf"/>
</dbReference>
<dbReference type="SUPFAM" id="SSF52172">
    <property type="entry name" value="CheY-like"/>
    <property type="match status" value="1"/>
</dbReference>